<evidence type="ECO:0000313" key="3">
    <source>
        <dbReference type="Proteomes" id="UP001365128"/>
    </source>
</evidence>
<dbReference type="Proteomes" id="UP001365128">
    <property type="component" value="Unassembled WGS sequence"/>
</dbReference>
<dbReference type="EMBL" id="JBBPDW010000039">
    <property type="protein sequence ID" value="KAK7535558.1"/>
    <property type="molecule type" value="Genomic_DNA"/>
</dbReference>
<comment type="caution">
    <text evidence="2">The sequence shown here is derived from an EMBL/GenBank/DDBJ whole genome shotgun (WGS) entry which is preliminary data.</text>
</comment>
<feature type="compositionally biased region" description="Polar residues" evidence="1">
    <location>
        <begin position="22"/>
        <end position="41"/>
    </location>
</feature>
<reference evidence="2 3" key="1">
    <citation type="submission" date="2024-04" db="EMBL/GenBank/DDBJ databases">
        <title>Phyllosticta paracitricarpa is synonymous to the EU quarantine fungus P. citricarpa based on phylogenomic analyses.</title>
        <authorList>
            <consortium name="Lawrence Berkeley National Laboratory"/>
            <person name="Van Ingen-Buijs V.A."/>
            <person name="Van Westerhoven A.C."/>
            <person name="Haridas S."/>
            <person name="Skiadas P."/>
            <person name="Martin F."/>
            <person name="Groenewald J.Z."/>
            <person name="Crous P.W."/>
            <person name="Seidl M.F."/>
        </authorList>
    </citation>
    <scope>NUCLEOTIDE SEQUENCE [LARGE SCALE GENOMIC DNA]</scope>
    <source>
        <strain evidence="2 3">CBS 122670</strain>
    </source>
</reference>
<name>A0ABR1LK13_9PEZI</name>
<feature type="region of interest" description="Disordered" evidence="1">
    <location>
        <begin position="1"/>
        <end position="51"/>
    </location>
</feature>
<gene>
    <name evidence="2" type="ORF">IWX46DRAFT_652197</name>
</gene>
<evidence type="ECO:0000313" key="2">
    <source>
        <dbReference type="EMBL" id="KAK7535558.1"/>
    </source>
</evidence>
<organism evidence="2 3">
    <name type="scientific">Phyllosticta citricarpa</name>
    <dbReference type="NCBI Taxonomy" id="55181"/>
    <lineage>
        <taxon>Eukaryota</taxon>
        <taxon>Fungi</taxon>
        <taxon>Dikarya</taxon>
        <taxon>Ascomycota</taxon>
        <taxon>Pezizomycotina</taxon>
        <taxon>Dothideomycetes</taxon>
        <taxon>Dothideomycetes incertae sedis</taxon>
        <taxon>Botryosphaeriales</taxon>
        <taxon>Phyllostictaceae</taxon>
        <taxon>Phyllosticta</taxon>
    </lineage>
</organism>
<protein>
    <submittedName>
        <fullName evidence="2">Uncharacterized protein</fullName>
    </submittedName>
</protein>
<proteinExistence type="predicted"/>
<evidence type="ECO:0000256" key="1">
    <source>
        <dbReference type="SAM" id="MobiDB-lite"/>
    </source>
</evidence>
<keyword evidence="3" id="KW-1185">Reference proteome</keyword>
<sequence>MGWVSGPVAGTLHASSRPPLPSSMTPQPLPPSFNNSNHRTSTPPPSSNGLPLAALLALQSSDHRMRLGTLSTVLATGREDAGKYHGDPADKIISNNLATAKNLPLATPSAGRRRHPILLPQRLYGSSSLNEDVHSCVDFIDIPYGGPLAPYKEKLLCTAFCESHVAGLLPMLGGWGERALVPCPALAASPFSSTSPAFTSPPV</sequence>
<accession>A0ABR1LK13</accession>